<feature type="transmembrane region" description="Helical" evidence="5">
    <location>
        <begin position="94"/>
        <end position="113"/>
    </location>
</feature>
<feature type="transmembrane region" description="Helical" evidence="5">
    <location>
        <begin position="354"/>
        <end position="372"/>
    </location>
</feature>
<accession>A0ABF7QZN7</accession>
<dbReference type="Proteomes" id="UP000008330">
    <property type="component" value="Plasmid pRLG203"/>
</dbReference>
<dbReference type="Pfam" id="PF07690">
    <property type="entry name" value="MFS_1"/>
    <property type="match status" value="1"/>
</dbReference>
<sequence>MKIASHHRIYACFFLFAATLGALQARLPDLQRALELDEAELGLTLTGAAVGALFALTFGSSIVSKLGPRKTAFLTIFGIPAVLVFVPWLPSAPAVFGCLLIQGILAGLLEINLNVEIDRIEAQMGRGVMNRAHGFWSIGFFVTALLSSPIRQAGVSMHLHLAATLVIAWIVGWIFINKMQTAPPRIPNNDDIGPLIAIPTLGLLPLCAIGIAALLSEGGGIDWSAIYMRDVFEVEPFVGGLGLTAFALSMAIGRLTADGLGDRFGARTVAGTLLILAAAGLALVWLAPLYEIAIVGFAMIGGGCSAVYPLAISAAAQRTDRPAHVNVAALGQVSFVVFFIGPPLLGFIAHAYGIRNAFLVCLPIVCVALFCIRSLPGKRGARPADATSSAHAEI</sequence>
<dbReference type="RefSeq" id="WP_012559908.1">
    <property type="nucleotide sequence ID" value="NC_011370.1"/>
</dbReference>
<feature type="transmembrane region" description="Helical" evidence="5">
    <location>
        <begin position="157"/>
        <end position="176"/>
    </location>
</feature>
<gene>
    <name evidence="7" type="ordered locus">Rleg2_6269</name>
</gene>
<organism evidence="7 8">
    <name type="scientific">Rhizobium leguminosarum bv. trifolii (strain WSM2304)</name>
    <dbReference type="NCBI Taxonomy" id="395492"/>
    <lineage>
        <taxon>Bacteria</taxon>
        <taxon>Pseudomonadati</taxon>
        <taxon>Pseudomonadota</taxon>
        <taxon>Alphaproteobacteria</taxon>
        <taxon>Hyphomicrobiales</taxon>
        <taxon>Rhizobiaceae</taxon>
        <taxon>Rhizobium/Agrobacterium group</taxon>
        <taxon>Rhizobium</taxon>
    </lineage>
</organism>
<dbReference type="Gene3D" id="1.20.1250.20">
    <property type="entry name" value="MFS general substrate transporter like domains"/>
    <property type="match status" value="2"/>
</dbReference>
<dbReference type="GO" id="GO:0016020">
    <property type="term" value="C:membrane"/>
    <property type="evidence" value="ECO:0007669"/>
    <property type="project" value="UniProtKB-SubCell"/>
</dbReference>
<evidence type="ECO:0000256" key="2">
    <source>
        <dbReference type="ARBA" id="ARBA00022692"/>
    </source>
</evidence>
<geneLocation type="plasmid" evidence="7 8">
    <name>pRLG203</name>
</geneLocation>
<feature type="domain" description="Major facilitator superfamily (MFS) profile" evidence="6">
    <location>
        <begin position="194"/>
        <end position="394"/>
    </location>
</feature>
<proteinExistence type="predicted"/>
<feature type="transmembrane region" description="Helical" evidence="5">
    <location>
        <begin position="292"/>
        <end position="315"/>
    </location>
</feature>
<keyword evidence="7" id="KW-0614">Plasmid</keyword>
<evidence type="ECO:0000256" key="5">
    <source>
        <dbReference type="SAM" id="Phobius"/>
    </source>
</evidence>
<keyword evidence="8" id="KW-1185">Reference proteome</keyword>
<dbReference type="PROSITE" id="PS50850">
    <property type="entry name" value="MFS"/>
    <property type="match status" value="1"/>
</dbReference>
<feature type="transmembrane region" description="Helical" evidence="5">
    <location>
        <begin position="71"/>
        <end position="88"/>
    </location>
</feature>
<feature type="transmembrane region" description="Helical" evidence="5">
    <location>
        <begin position="134"/>
        <end position="151"/>
    </location>
</feature>
<dbReference type="AlphaFoldDB" id="A0ABF7QZN7"/>
<dbReference type="KEGG" id="rlt:Rleg2_6269"/>
<evidence type="ECO:0000256" key="1">
    <source>
        <dbReference type="ARBA" id="ARBA00004141"/>
    </source>
</evidence>
<dbReference type="PANTHER" id="PTHR23514">
    <property type="entry name" value="BYPASS OF STOP CODON PROTEIN 6"/>
    <property type="match status" value="1"/>
</dbReference>
<dbReference type="SUPFAM" id="SSF103473">
    <property type="entry name" value="MFS general substrate transporter"/>
    <property type="match status" value="1"/>
</dbReference>
<dbReference type="PANTHER" id="PTHR23514:SF13">
    <property type="entry name" value="INNER MEMBRANE PROTEIN YBJJ"/>
    <property type="match status" value="1"/>
</dbReference>
<evidence type="ECO:0000313" key="7">
    <source>
        <dbReference type="EMBL" id="ACI59642.1"/>
    </source>
</evidence>
<name>A0ABF7QZN7_RHILW</name>
<feature type="transmembrane region" description="Helical" evidence="5">
    <location>
        <begin position="196"/>
        <end position="216"/>
    </location>
</feature>
<dbReference type="InterPro" id="IPR036259">
    <property type="entry name" value="MFS_trans_sf"/>
</dbReference>
<keyword evidence="4 5" id="KW-0472">Membrane</keyword>
<dbReference type="InterPro" id="IPR051788">
    <property type="entry name" value="MFS_Transporter"/>
</dbReference>
<dbReference type="EMBL" id="CP001195">
    <property type="protein sequence ID" value="ACI59642.1"/>
    <property type="molecule type" value="Genomic_DNA"/>
</dbReference>
<evidence type="ECO:0000259" key="6">
    <source>
        <dbReference type="PROSITE" id="PS50850"/>
    </source>
</evidence>
<evidence type="ECO:0000256" key="3">
    <source>
        <dbReference type="ARBA" id="ARBA00022989"/>
    </source>
</evidence>
<comment type="subcellular location">
    <subcellularLocation>
        <location evidence="1">Membrane</location>
        <topology evidence="1">Multi-pass membrane protein</topology>
    </subcellularLocation>
</comment>
<keyword evidence="2 5" id="KW-0812">Transmembrane</keyword>
<feature type="transmembrane region" description="Helical" evidence="5">
    <location>
        <begin position="327"/>
        <end position="348"/>
    </location>
</feature>
<reference evidence="7 8" key="1">
    <citation type="journal article" date="2010" name="Stand. Genomic Sci.">
        <title>Complete genome sequence of Rhizobium leguminosarum bv trifolii strain WSM2304, an effective microsymbiont of the South American clover Trifolium polymorphum.</title>
        <authorList>
            <person name="Reeve W."/>
            <person name="O'Hara G."/>
            <person name="Chain P."/>
            <person name="Ardley J."/>
            <person name="Brau L."/>
            <person name="Nandesena K."/>
            <person name="Tiwari R."/>
            <person name="Malfatti S."/>
            <person name="Kiss H."/>
            <person name="Lapidus A."/>
            <person name="Copeland A."/>
            <person name="Nolan M."/>
            <person name="Land M."/>
            <person name="Ivanova N."/>
            <person name="Mavromatis K."/>
            <person name="Markowitz V."/>
            <person name="Kyrpides N."/>
            <person name="Melino V."/>
            <person name="Denton M."/>
            <person name="Yates R."/>
            <person name="Howieson J."/>
        </authorList>
    </citation>
    <scope>NUCLEOTIDE SEQUENCE [LARGE SCALE GENOMIC DNA]</scope>
    <source>
        <strain evidence="7 8">WSM2304</strain>
    </source>
</reference>
<evidence type="ECO:0000313" key="8">
    <source>
        <dbReference type="Proteomes" id="UP000008330"/>
    </source>
</evidence>
<feature type="transmembrane region" description="Helical" evidence="5">
    <location>
        <begin position="41"/>
        <end position="59"/>
    </location>
</feature>
<keyword evidence="3 5" id="KW-1133">Transmembrane helix</keyword>
<feature type="transmembrane region" description="Helical" evidence="5">
    <location>
        <begin position="264"/>
        <end position="286"/>
    </location>
</feature>
<dbReference type="InterPro" id="IPR011701">
    <property type="entry name" value="MFS"/>
</dbReference>
<dbReference type="InterPro" id="IPR020846">
    <property type="entry name" value="MFS_dom"/>
</dbReference>
<evidence type="ECO:0000256" key="4">
    <source>
        <dbReference type="ARBA" id="ARBA00023136"/>
    </source>
</evidence>
<protein>
    <submittedName>
        <fullName evidence="7">Major facilitator superfamily MFS_1</fullName>
    </submittedName>
</protein>
<dbReference type="CDD" id="cd17393">
    <property type="entry name" value="MFS_MosC_like"/>
    <property type="match status" value="1"/>
</dbReference>
<feature type="transmembrane region" description="Helical" evidence="5">
    <location>
        <begin position="236"/>
        <end position="257"/>
    </location>
</feature>